<protein>
    <submittedName>
        <fullName evidence="1">CiV12g2_like protein</fullName>
    </submittedName>
</protein>
<reference evidence="1" key="1">
    <citation type="submission" date="2009-10" db="EMBL/GenBank/DDBJ databases">
        <authorList>
            <person name="Annaheim M."/>
        </authorList>
    </citation>
    <scope>NUCLEOTIDE SEQUENCE</scope>
    <source>
        <tissue evidence="1">Ovary</tissue>
    </source>
</reference>
<feature type="non-terminal residue" evidence="1">
    <location>
        <position position="1"/>
    </location>
</feature>
<sequence length="30" mass="3635">REKANEVKPYYKGCVSKFFDYLENPRLRIA</sequence>
<reference evidence="1" key="2">
    <citation type="submission" date="2010-06" db="EMBL/GenBank/DDBJ databases">
        <title>Identification of bracovirus particle proteins and analysis of their transcript levels at the stage of virion formation.</title>
        <authorList>
            <person name="Wetterwald C."/>
            <person name="Roth T."/>
            <person name="Kaeslin M."/>
            <person name="Anaheim M."/>
            <person name="Wespi G."/>
            <person name="Heller M."/>
            <person name="Meser P."/>
            <person name="Roditi I."/>
            <person name="Pfister-Wilhelm R."/>
            <person name="Bezier A."/>
            <person name="Gyapay G."/>
            <person name="Drezen J.M."/>
            <person name="Lanzrein B."/>
        </authorList>
    </citation>
    <scope>NUCLEOTIDE SEQUENCE</scope>
    <source>
        <tissue evidence="1">Ovary</tissue>
    </source>
</reference>
<proteinExistence type="evidence at transcript level"/>
<name>D7FB68_9HYME</name>
<accession>D7FB68</accession>
<evidence type="ECO:0000313" key="1">
    <source>
        <dbReference type="EMBL" id="CBH26138.1"/>
    </source>
</evidence>
<gene>
    <name evidence="1" type="primary">CiV12g2</name>
</gene>
<dbReference type="EMBL" id="FN557476">
    <property type="protein sequence ID" value="CBH26138.1"/>
    <property type="molecule type" value="mRNA"/>
</dbReference>
<organism evidence="1">
    <name type="scientific">Chelonus inanitus</name>
    <dbReference type="NCBI Taxonomy" id="49201"/>
    <lineage>
        <taxon>Eukaryota</taxon>
        <taxon>Metazoa</taxon>
        <taxon>Ecdysozoa</taxon>
        <taxon>Arthropoda</taxon>
        <taxon>Hexapoda</taxon>
        <taxon>Insecta</taxon>
        <taxon>Pterygota</taxon>
        <taxon>Neoptera</taxon>
        <taxon>Endopterygota</taxon>
        <taxon>Hymenoptera</taxon>
        <taxon>Apocrita</taxon>
        <taxon>Ichneumonoidea</taxon>
        <taxon>Braconidae</taxon>
        <taxon>Cheloninae</taxon>
        <taxon>Chelonus</taxon>
    </lineage>
</organism>
<dbReference type="AlphaFoldDB" id="D7FB68"/>